<evidence type="ECO:0000313" key="1">
    <source>
        <dbReference type="EMBL" id="CEM51480.1"/>
    </source>
</evidence>
<dbReference type="EMBL" id="CDMZ01004957">
    <property type="protein sequence ID" value="CEM51480.1"/>
    <property type="molecule type" value="Genomic_DNA"/>
</dbReference>
<sequence length="310" mass="32741">MKLLTVALSTVATQAALDGIKLGDLGLGKFNLSDSMLDPKLKLDFGLGGGDSFELGNLFGKTEKKGKQCFDECVTTAEGITWVGIKTDEANSTNNVLTVTQGFENCGHDIEGTLLESVTSLPPPEYNSANPRPTTLFTEQDKSSVLLKSFLTESFPGTIASDLGFFSWIVSTEGTLISLVSPQSDQTSRTVEFFLNGCNNEEAITGSVSCVLGNPGGNGSLFPLTEVALPSSFFDFSVSPTESDKKKESDVFVANVTVTDVSATSNFCGSQTSMDFPVVIGTSFQIEGCCGAAAFYEGFFPLDSGNSGSR</sequence>
<name>A0A0G4I3K4_9ALVE</name>
<dbReference type="AlphaFoldDB" id="A0A0G4I3K4"/>
<protein>
    <submittedName>
        <fullName evidence="1">Uncharacterized protein</fullName>
    </submittedName>
</protein>
<dbReference type="VEuPathDB" id="CryptoDB:Cvel_10654"/>
<dbReference type="PhylomeDB" id="A0A0G4I3K4"/>
<proteinExistence type="predicted"/>
<reference evidence="1" key="1">
    <citation type="submission" date="2014-11" db="EMBL/GenBank/DDBJ databases">
        <authorList>
            <person name="Otto D Thomas"/>
            <person name="Naeem Raeece"/>
        </authorList>
    </citation>
    <scope>NUCLEOTIDE SEQUENCE</scope>
</reference>
<gene>
    <name evidence="1" type="ORF">Cvel_10654</name>
</gene>
<accession>A0A0G4I3K4</accession>
<organism evidence="1">
    <name type="scientific">Chromera velia CCMP2878</name>
    <dbReference type="NCBI Taxonomy" id="1169474"/>
    <lineage>
        <taxon>Eukaryota</taxon>
        <taxon>Sar</taxon>
        <taxon>Alveolata</taxon>
        <taxon>Colpodellida</taxon>
        <taxon>Chromeraceae</taxon>
        <taxon>Chromera</taxon>
    </lineage>
</organism>